<reference evidence="1 2" key="1">
    <citation type="submission" date="2021-05" db="EMBL/GenBank/DDBJ databases">
        <title>Genome Assembly of Synthetic Allotetraploid Brassica napus Reveals Homoeologous Exchanges between Subgenomes.</title>
        <authorList>
            <person name="Davis J.T."/>
        </authorList>
    </citation>
    <scope>NUCLEOTIDE SEQUENCE [LARGE SCALE GENOMIC DNA]</scope>
    <source>
        <strain evidence="2">cv. Da-Ae</strain>
        <tissue evidence="1">Seedling</tissue>
    </source>
</reference>
<organism evidence="1 2">
    <name type="scientific">Brassica napus</name>
    <name type="common">Rape</name>
    <dbReference type="NCBI Taxonomy" id="3708"/>
    <lineage>
        <taxon>Eukaryota</taxon>
        <taxon>Viridiplantae</taxon>
        <taxon>Streptophyta</taxon>
        <taxon>Embryophyta</taxon>
        <taxon>Tracheophyta</taxon>
        <taxon>Spermatophyta</taxon>
        <taxon>Magnoliopsida</taxon>
        <taxon>eudicotyledons</taxon>
        <taxon>Gunneridae</taxon>
        <taxon>Pentapetalae</taxon>
        <taxon>rosids</taxon>
        <taxon>malvids</taxon>
        <taxon>Brassicales</taxon>
        <taxon>Brassicaceae</taxon>
        <taxon>Brassiceae</taxon>
        <taxon>Brassica</taxon>
    </lineage>
</organism>
<dbReference type="EMBL" id="JAGKQM010000018">
    <property type="protein sequence ID" value="KAH0862467.1"/>
    <property type="molecule type" value="Genomic_DNA"/>
</dbReference>
<gene>
    <name evidence="1" type="ORF">HID58_079678</name>
</gene>
<dbReference type="Proteomes" id="UP000824890">
    <property type="component" value="Unassembled WGS sequence"/>
</dbReference>
<protein>
    <submittedName>
        <fullName evidence="1">Uncharacterized protein</fullName>
    </submittedName>
</protein>
<evidence type="ECO:0000313" key="1">
    <source>
        <dbReference type="EMBL" id="KAH0862467.1"/>
    </source>
</evidence>
<sequence length="68" mass="7903">MITDGIEQLQSAFPNFQAPPVRDCGMTLEVKPHGELPRLHHVWGDMSDDEAYWDSILEDEDMVTFQRR</sequence>
<keyword evidence="2" id="KW-1185">Reference proteome</keyword>
<accession>A0ABQ7Y4B7</accession>
<proteinExistence type="predicted"/>
<comment type="caution">
    <text evidence="1">The sequence shown here is derived from an EMBL/GenBank/DDBJ whole genome shotgun (WGS) entry which is preliminary data.</text>
</comment>
<evidence type="ECO:0000313" key="2">
    <source>
        <dbReference type="Proteomes" id="UP000824890"/>
    </source>
</evidence>
<name>A0ABQ7Y4B7_BRANA</name>